<dbReference type="Proteomes" id="UP000185963">
    <property type="component" value="Unassembled WGS sequence"/>
</dbReference>
<evidence type="ECO:0000313" key="2">
    <source>
        <dbReference type="EMBL" id="OLO66949.1"/>
    </source>
</evidence>
<evidence type="ECO:0000256" key="1">
    <source>
        <dbReference type="SAM" id="MobiDB-lite"/>
    </source>
</evidence>
<reference evidence="2 3" key="1">
    <citation type="submission" date="2016-12" db="EMBL/GenBank/DDBJ databases">
        <title>Genomic comparison of strains in the 'Actinomyces naeslundii' group.</title>
        <authorList>
            <person name="Mughal S.R."/>
            <person name="Do T."/>
            <person name="Gilbert S.C."/>
            <person name="Witherden E.A."/>
            <person name="Didelot X."/>
            <person name="Beighton D."/>
        </authorList>
    </citation>
    <scope>NUCLEOTIDE SEQUENCE [LARGE SCALE GENOMIC DNA]</scope>
    <source>
        <strain evidence="2 3">WE8B-23</strain>
    </source>
</reference>
<accession>A0A1Q8WKD8</accession>
<feature type="compositionally biased region" description="Polar residues" evidence="1">
    <location>
        <begin position="1"/>
        <end position="12"/>
    </location>
</feature>
<protein>
    <submittedName>
        <fullName evidence="2">Uncharacterized protein</fullName>
    </submittedName>
</protein>
<dbReference type="RefSeq" id="WP_143225005.1">
    <property type="nucleotide sequence ID" value="NZ_MSKS01000047.1"/>
</dbReference>
<sequence length="85" mass="9561">MEQGENRNQGHSGDQADWHNDQHGRRASRGDGGRRRGRRPGRAEGRRRNAWKSYSSEQLAARAAAVPAIVYPEELPVSARREEIA</sequence>
<organism evidence="2 3">
    <name type="scientific">Actinomyces oris</name>
    <dbReference type="NCBI Taxonomy" id="544580"/>
    <lineage>
        <taxon>Bacteria</taxon>
        <taxon>Bacillati</taxon>
        <taxon>Actinomycetota</taxon>
        <taxon>Actinomycetes</taxon>
        <taxon>Actinomycetales</taxon>
        <taxon>Actinomycetaceae</taxon>
        <taxon>Actinomyces</taxon>
    </lineage>
</organism>
<feature type="compositionally biased region" description="Basic and acidic residues" evidence="1">
    <location>
        <begin position="14"/>
        <end position="34"/>
    </location>
</feature>
<proteinExistence type="predicted"/>
<feature type="non-terminal residue" evidence="2">
    <location>
        <position position="85"/>
    </location>
</feature>
<gene>
    <name evidence="2" type="ORF">BKH20_11585</name>
</gene>
<feature type="region of interest" description="Disordered" evidence="1">
    <location>
        <begin position="1"/>
        <end position="85"/>
    </location>
</feature>
<dbReference type="AlphaFoldDB" id="A0A1Q8WKD8"/>
<name>A0A1Q8WKD8_9ACTO</name>
<evidence type="ECO:0000313" key="3">
    <source>
        <dbReference type="Proteomes" id="UP000185963"/>
    </source>
</evidence>
<dbReference type="EMBL" id="MSKS01000047">
    <property type="protein sequence ID" value="OLO66949.1"/>
    <property type="molecule type" value="Genomic_DNA"/>
</dbReference>
<comment type="caution">
    <text evidence="2">The sequence shown here is derived from an EMBL/GenBank/DDBJ whole genome shotgun (WGS) entry which is preliminary data.</text>
</comment>